<feature type="domain" description="Pyrroline-5-carboxylate reductase dimerisation" evidence="6">
    <location>
        <begin position="161"/>
        <end position="265"/>
    </location>
</feature>
<dbReference type="Gene3D" id="1.10.3730.10">
    <property type="entry name" value="ProC C-terminal domain-like"/>
    <property type="match status" value="1"/>
</dbReference>
<comment type="subcellular location">
    <subcellularLocation>
        <location evidence="2">Cytoplasm</location>
    </subcellularLocation>
</comment>
<evidence type="ECO:0000259" key="5">
    <source>
        <dbReference type="Pfam" id="PF03807"/>
    </source>
</evidence>
<keyword evidence="2 4" id="KW-0521">NADP</keyword>
<organism evidence="7 8">
    <name type="scientific">Metabacillus niabensis</name>
    <dbReference type="NCBI Taxonomy" id="324854"/>
    <lineage>
        <taxon>Bacteria</taxon>
        <taxon>Bacillati</taxon>
        <taxon>Bacillota</taxon>
        <taxon>Bacilli</taxon>
        <taxon>Bacillales</taxon>
        <taxon>Bacillaceae</taxon>
        <taxon>Metabacillus</taxon>
    </lineage>
</organism>
<dbReference type="HAMAP" id="MF_01925">
    <property type="entry name" value="P5C_reductase"/>
    <property type="match status" value="1"/>
</dbReference>
<gene>
    <name evidence="2" type="primary">proC</name>
    <name evidence="7" type="ORF">J2S02_001336</name>
</gene>
<evidence type="ECO:0000256" key="4">
    <source>
        <dbReference type="RuleBase" id="RU003903"/>
    </source>
</evidence>
<accession>A0ABT9YZH6</accession>
<dbReference type="InterPro" id="IPR028939">
    <property type="entry name" value="P5C_Rdtase_cat_N"/>
</dbReference>
<keyword evidence="2 4" id="KW-0641">Proline biosynthesis</keyword>
<evidence type="ECO:0000256" key="1">
    <source>
        <dbReference type="ARBA" id="ARBA00005525"/>
    </source>
</evidence>
<comment type="caution">
    <text evidence="7">The sequence shown here is derived from an EMBL/GenBank/DDBJ whole genome shotgun (WGS) entry which is preliminary data.</text>
</comment>
<dbReference type="EC" id="1.5.1.2" evidence="2 3"/>
<name>A0ABT9YZH6_9BACI</name>
<keyword evidence="2" id="KW-0963">Cytoplasm</keyword>
<sequence>MTKIGFIGAGSMAEAMIAGLINGGVYKPNQVIVANRTNTTRLEELATKYDIITTHDKKKLVSEASIIVLAMKPKDVKSGIDGIQEFITNQLIVSVLAGISIQTITNILGKEASIIRAMPNTSATIAKSATAIAASEHVSMAQIKKCQSLFEAIGICKLVEEHQLDAVTGVSGSGPAYVYLLVEAMEKAAVEVGLDAHVARELIIQTLLGSAEMIESTKKLPSQLRKEVTSPNGTTEAGISILQEHGFEDAVIACIKRATERSIELKTMFSEVLSTTEN</sequence>
<protein>
    <recommendedName>
        <fullName evidence="2 3">Pyrroline-5-carboxylate reductase</fullName>
        <shortName evidence="2">P5C reductase</shortName>
        <shortName evidence="2">P5CR</shortName>
        <ecNumber evidence="2 3">1.5.1.2</ecNumber>
    </recommendedName>
    <alternativeName>
        <fullName evidence="2">PCA reductase</fullName>
    </alternativeName>
</protein>
<evidence type="ECO:0000313" key="8">
    <source>
        <dbReference type="Proteomes" id="UP001232245"/>
    </source>
</evidence>
<dbReference type="EMBL" id="JAUSTZ010000002">
    <property type="protein sequence ID" value="MDQ0225007.1"/>
    <property type="molecule type" value="Genomic_DNA"/>
</dbReference>
<feature type="domain" description="Pyrroline-5-carboxylate reductase catalytic N-terminal" evidence="5">
    <location>
        <begin position="3"/>
        <end position="98"/>
    </location>
</feature>
<comment type="similarity">
    <text evidence="1 2 4">Belongs to the pyrroline-5-carboxylate reductase family.</text>
</comment>
<comment type="pathway">
    <text evidence="2 4">Amino-acid biosynthesis; L-proline biosynthesis; L-proline from L-glutamate 5-semialdehyde: step 1/1.</text>
</comment>
<evidence type="ECO:0000256" key="3">
    <source>
        <dbReference type="NCBIfam" id="TIGR00112"/>
    </source>
</evidence>
<dbReference type="InterPro" id="IPR000304">
    <property type="entry name" value="Pyrroline-COOH_reductase"/>
</dbReference>
<evidence type="ECO:0000259" key="6">
    <source>
        <dbReference type="Pfam" id="PF14748"/>
    </source>
</evidence>
<dbReference type="InterPro" id="IPR008927">
    <property type="entry name" value="6-PGluconate_DH-like_C_sf"/>
</dbReference>
<evidence type="ECO:0000313" key="7">
    <source>
        <dbReference type="EMBL" id="MDQ0225007.1"/>
    </source>
</evidence>
<proteinExistence type="inferred from homology"/>
<dbReference type="Pfam" id="PF14748">
    <property type="entry name" value="P5CR_dimer"/>
    <property type="match status" value="1"/>
</dbReference>
<dbReference type="RefSeq" id="WP_095302942.1">
    <property type="nucleotide sequence ID" value="NZ_CADEPK010000361.1"/>
</dbReference>
<dbReference type="PIRSF" id="PIRSF000193">
    <property type="entry name" value="Pyrrol-5-carb_rd"/>
    <property type="match status" value="1"/>
</dbReference>
<dbReference type="NCBIfam" id="TIGR00112">
    <property type="entry name" value="proC"/>
    <property type="match status" value="1"/>
</dbReference>
<dbReference type="SUPFAM" id="SSF48179">
    <property type="entry name" value="6-phosphogluconate dehydrogenase C-terminal domain-like"/>
    <property type="match status" value="1"/>
</dbReference>
<dbReference type="PANTHER" id="PTHR11645:SF49">
    <property type="entry name" value="PYRROLINE-5-CARBOXYLATE REDUCTASE 1"/>
    <property type="match status" value="1"/>
</dbReference>
<dbReference type="InterPro" id="IPR029036">
    <property type="entry name" value="P5CR_dimer"/>
</dbReference>
<comment type="catalytic activity">
    <reaction evidence="2">
        <text>L-proline + NAD(+) = (S)-1-pyrroline-5-carboxylate + NADH + 2 H(+)</text>
        <dbReference type="Rhea" id="RHEA:14105"/>
        <dbReference type="ChEBI" id="CHEBI:15378"/>
        <dbReference type="ChEBI" id="CHEBI:17388"/>
        <dbReference type="ChEBI" id="CHEBI:57540"/>
        <dbReference type="ChEBI" id="CHEBI:57945"/>
        <dbReference type="ChEBI" id="CHEBI:60039"/>
        <dbReference type="EC" id="1.5.1.2"/>
    </reaction>
</comment>
<dbReference type="InterPro" id="IPR053790">
    <property type="entry name" value="P5CR-like_CS"/>
</dbReference>
<reference evidence="7 8" key="1">
    <citation type="submission" date="2023-07" db="EMBL/GenBank/DDBJ databases">
        <title>Genomic Encyclopedia of Type Strains, Phase IV (KMG-IV): sequencing the most valuable type-strain genomes for metagenomic binning, comparative biology and taxonomic classification.</title>
        <authorList>
            <person name="Goeker M."/>
        </authorList>
    </citation>
    <scope>NUCLEOTIDE SEQUENCE [LARGE SCALE GENOMIC DNA]</scope>
    <source>
        <strain evidence="7 8">DSM 17723</strain>
    </source>
</reference>
<dbReference type="InterPro" id="IPR036291">
    <property type="entry name" value="NAD(P)-bd_dom_sf"/>
</dbReference>
<comment type="catalytic activity">
    <reaction evidence="2 4">
        <text>L-proline + NADP(+) = (S)-1-pyrroline-5-carboxylate + NADPH + 2 H(+)</text>
        <dbReference type="Rhea" id="RHEA:14109"/>
        <dbReference type="ChEBI" id="CHEBI:15378"/>
        <dbReference type="ChEBI" id="CHEBI:17388"/>
        <dbReference type="ChEBI" id="CHEBI:57783"/>
        <dbReference type="ChEBI" id="CHEBI:58349"/>
        <dbReference type="ChEBI" id="CHEBI:60039"/>
        <dbReference type="EC" id="1.5.1.2"/>
    </reaction>
</comment>
<evidence type="ECO:0000256" key="2">
    <source>
        <dbReference type="HAMAP-Rule" id="MF_01925"/>
    </source>
</evidence>
<comment type="function">
    <text evidence="2">Catalyzes the reduction of 1-pyrroline-5-carboxylate (PCA) to L-proline.</text>
</comment>
<dbReference type="Proteomes" id="UP001232245">
    <property type="component" value="Unassembled WGS sequence"/>
</dbReference>
<dbReference type="PANTHER" id="PTHR11645">
    <property type="entry name" value="PYRROLINE-5-CARBOXYLATE REDUCTASE"/>
    <property type="match status" value="1"/>
</dbReference>
<dbReference type="Gene3D" id="3.40.50.720">
    <property type="entry name" value="NAD(P)-binding Rossmann-like Domain"/>
    <property type="match status" value="1"/>
</dbReference>
<keyword evidence="8" id="KW-1185">Reference proteome</keyword>
<dbReference type="PROSITE" id="PS00521">
    <property type="entry name" value="P5CR"/>
    <property type="match status" value="1"/>
</dbReference>
<keyword evidence="2 4" id="KW-0560">Oxidoreductase</keyword>
<dbReference type="GO" id="GO:0004735">
    <property type="term" value="F:pyrroline-5-carboxylate reductase activity"/>
    <property type="evidence" value="ECO:0007669"/>
    <property type="project" value="UniProtKB-EC"/>
</dbReference>
<keyword evidence="2 4" id="KW-0028">Amino-acid biosynthesis</keyword>
<dbReference type="SUPFAM" id="SSF51735">
    <property type="entry name" value="NAD(P)-binding Rossmann-fold domains"/>
    <property type="match status" value="1"/>
</dbReference>
<dbReference type="Pfam" id="PF03807">
    <property type="entry name" value="F420_oxidored"/>
    <property type="match status" value="1"/>
</dbReference>